<feature type="compositionally biased region" description="Basic and acidic residues" evidence="3">
    <location>
        <begin position="847"/>
        <end position="877"/>
    </location>
</feature>
<comment type="similarity">
    <text evidence="1">Belongs to the MobA/MobL family.</text>
</comment>
<dbReference type="Gene3D" id="2.30.30.940">
    <property type="match status" value="1"/>
</dbReference>
<dbReference type="OrthoDB" id="1826980at2"/>
<dbReference type="Pfam" id="PF13604">
    <property type="entry name" value="AAA_30"/>
    <property type="match status" value="1"/>
</dbReference>
<feature type="region of interest" description="Disordered" evidence="3">
    <location>
        <begin position="823"/>
        <end position="945"/>
    </location>
</feature>
<dbReference type="Gene3D" id="3.30.930.30">
    <property type="match status" value="1"/>
</dbReference>
<protein>
    <submittedName>
        <fullName evidence="5">Ti-type conjugative transfer relaxase TraA</fullName>
    </submittedName>
</protein>
<evidence type="ECO:0000313" key="5">
    <source>
        <dbReference type="EMBL" id="SKA39262.1"/>
    </source>
</evidence>
<dbReference type="InterPro" id="IPR027417">
    <property type="entry name" value="P-loop_NTPase"/>
</dbReference>
<evidence type="ECO:0000313" key="6">
    <source>
        <dbReference type="Proteomes" id="UP000190135"/>
    </source>
</evidence>
<keyword evidence="2" id="KW-0184">Conjugation</keyword>
<dbReference type="SUPFAM" id="SSF52540">
    <property type="entry name" value="P-loop containing nucleoside triphosphate hydrolases"/>
    <property type="match status" value="2"/>
</dbReference>
<evidence type="ECO:0000256" key="2">
    <source>
        <dbReference type="ARBA" id="ARBA00022971"/>
    </source>
</evidence>
<dbReference type="Proteomes" id="UP000190135">
    <property type="component" value="Unassembled WGS sequence"/>
</dbReference>
<proteinExistence type="inferred from homology"/>
<dbReference type="NCBIfam" id="TIGR02768">
    <property type="entry name" value="TraA_Ti"/>
    <property type="match status" value="1"/>
</dbReference>
<dbReference type="RefSeq" id="WP_078710516.1">
    <property type="nucleotide sequence ID" value="NZ_FUXL01000030.1"/>
</dbReference>
<accession>A0A1T4TFQ2</accession>
<gene>
    <name evidence="5" type="ORF">SAMN05428963_1303</name>
</gene>
<dbReference type="CDD" id="cd17933">
    <property type="entry name" value="DEXSc_RecD-like"/>
    <property type="match status" value="1"/>
</dbReference>
<sequence length="945" mass="105266">MAIYHCSMKPVSRSSGRSAVASAAYRSGQCLVNERDGLVHDFSRRDGIEHSEIVMPNSVDAAWAQDRSALWNEAEQAEKRADARVAREFEVALPHELTAGQRIDLTRVFAQDLANRYGAAVDFAIHSPHGKTDIRNHHAHLLMTTRTVTADGLGAKTQIEQENKRLLTEGLPTSQMQLREIRQAWEHYANEHLARAGHEARIDHRSHSERGLEITPTQHMGVQATQMDRQGKGVSRTRLDEAAARRNADLIREKPDQILTIITGEKSVFDRHDVARALHRYVQEPAEFQNAFATVMQSPSLVELRGEMRDAHGQVTELARYSTREMVAIEQGMVDRAAGMAETSGYRVSQETVERALDARPFLADEQKAAIRHVTGEERITAVVGLAGAGKSTMLASAREAWEAEGYRVHGAALAGKAAEGLEESSGIASRTLASWEYGWNNGRGELGSGDILVIDEAGMVSSKQLARFVEETEHTGAKLVLVGDPEQLQPINAGAAFRAVTERIGFVELEEVRRQHEPWQREASIDFARHRTAEGLAAYGEHGAVHFTDTREDARAAIVRDVMQDREDRPDGSRLVLTYRRADVRELNEAIRDELQGRGELAGELTYRTNDGERSFAAGDRILFLENDRDLGVKNGMLGTVTQVEEGRIIAQLDGAPGAGREREVSISTADYAAIDHGYATTIHKSQGATVDRSYVLASGGMDSHLAYVAMTRHRDDVQLYAGQEDFKDMGALASELGRARPKETTLDYAERRGIAHEIDPANEIRVPAPEQRTAELAERLQTEPPRTIEQGPATRDHDGYERPPEPERLSFAERLAAFVGWSKPQPDPGERSQAESERAGLMSPGEDRPDHAADRARNDKPALEHGPEKTQEGEQRPLSLAERMEQFHKEGDGQDRQDREGLPEERSERGDIRERLSELREREARPLERGEHDREHERGGYER</sequence>
<dbReference type="NCBIfam" id="NF041496">
    <property type="entry name" value="MobQ"/>
    <property type="match status" value="1"/>
</dbReference>
<dbReference type="EMBL" id="FUXL01000030">
    <property type="protein sequence ID" value="SKA39262.1"/>
    <property type="molecule type" value="Genomic_DNA"/>
</dbReference>
<name>A0A1T4TFQ2_9HYPH</name>
<dbReference type="Gene3D" id="3.40.50.300">
    <property type="entry name" value="P-loop containing nucleotide triphosphate hydrolases"/>
    <property type="match status" value="2"/>
</dbReference>
<feature type="domain" description="MobA/MobL protein" evidence="4">
    <location>
        <begin position="17"/>
        <end position="229"/>
    </location>
</feature>
<dbReference type="InterPro" id="IPR014136">
    <property type="entry name" value="TraA_Ti"/>
</dbReference>
<keyword evidence="6" id="KW-1185">Reference proteome</keyword>
<dbReference type="STRING" id="1365950.SAMN05428963_1303"/>
<feature type="compositionally biased region" description="Basic and acidic residues" evidence="3">
    <location>
        <begin position="796"/>
        <end position="807"/>
    </location>
</feature>
<dbReference type="Pfam" id="PF03389">
    <property type="entry name" value="MobA_MobL"/>
    <property type="match status" value="1"/>
</dbReference>
<reference evidence="5 6" key="1">
    <citation type="submission" date="2017-02" db="EMBL/GenBank/DDBJ databases">
        <authorList>
            <person name="Peterson S.W."/>
        </authorList>
    </citation>
    <scope>NUCLEOTIDE SEQUENCE [LARGE SCALE GENOMIC DNA]</scope>
    <source>
        <strain evidence="5 6">USBA 369</strain>
    </source>
</reference>
<dbReference type="AlphaFoldDB" id="A0A1T4TFQ2"/>
<evidence type="ECO:0000256" key="3">
    <source>
        <dbReference type="SAM" id="MobiDB-lite"/>
    </source>
</evidence>
<evidence type="ECO:0000256" key="1">
    <source>
        <dbReference type="ARBA" id="ARBA00010873"/>
    </source>
</evidence>
<organism evidence="5 6">
    <name type="scientific">Consotaella salsifontis</name>
    <dbReference type="NCBI Taxonomy" id="1365950"/>
    <lineage>
        <taxon>Bacteria</taxon>
        <taxon>Pseudomonadati</taxon>
        <taxon>Pseudomonadota</taxon>
        <taxon>Alphaproteobacteria</taxon>
        <taxon>Hyphomicrobiales</taxon>
        <taxon>Aurantimonadaceae</taxon>
        <taxon>Consotaella</taxon>
    </lineage>
</organism>
<dbReference type="InterPro" id="IPR005053">
    <property type="entry name" value="MobA_MobL"/>
</dbReference>
<evidence type="ECO:0000259" key="4">
    <source>
        <dbReference type="Pfam" id="PF03389"/>
    </source>
</evidence>
<dbReference type="CDD" id="cd18809">
    <property type="entry name" value="SF1_C_RecD"/>
    <property type="match status" value="1"/>
</dbReference>
<feature type="compositionally biased region" description="Basic and acidic residues" evidence="3">
    <location>
        <begin position="884"/>
        <end position="945"/>
    </location>
</feature>
<feature type="region of interest" description="Disordered" evidence="3">
    <location>
        <begin position="780"/>
        <end position="807"/>
    </location>
</feature>
<feature type="compositionally biased region" description="Basic and acidic residues" evidence="3">
    <location>
        <begin position="830"/>
        <end position="840"/>
    </location>
</feature>